<comment type="caution">
    <text evidence="1">The sequence shown here is derived from an EMBL/GenBank/DDBJ whole genome shotgun (WGS) entry which is preliminary data.</text>
</comment>
<dbReference type="Gene3D" id="1.25.10.10">
    <property type="entry name" value="Leucine-rich Repeat Variant"/>
    <property type="match status" value="1"/>
</dbReference>
<dbReference type="EMBL" id="CAKXAJ010025338">
    <property type="protein sequence ID" value="CAH2238358.1"/>
    <property type="molecule type" value="Genomic_DNA"/>
</dbReference>
<dbReference type="SUPFAM" id="SSF48371">
    <property type="entry name" value="ARM repeat"/>
    <property type="match status" value="2"/>
</dbReference>
<evidence type="ECO:0000313" key="1">
    <source>
        <dbReference type="EMBL" id="CAH2238358.1"/>
    </source>
</evidence>
<dbReference type="GO" id="GO:0044782">
    <property type="term" value="P:cilium organization"/>
    <property type="evidence" value="ECO:0007669"/>
    <property type="project" value="TreeGrafter"/>
</dbReference>
<gene>
    <name evidence="1" type="primary">jg18004</name>
    <name evidence="1" type="ORF">PAEG_LOCUS15463</name>
</gene>
<dbReference type="Proteomes" id="UP000838756">
    <property type="component" value="Unassembled WGS sequence"/>
</dbReference>
<dbReference type="InterPro" id="IPR038905">
    <property type="entry name" value="ARMC2"/>
</dbReference>
<dbReference type="OrthoDB" id="247006at2759"/>
<proteinExistence type="predicted"/>
<protein>
    <submittedName>
        <fullName evidence="1">Jg18004 protein</fullName>
    </submittedName>
</protein>
<sequence length="707" mass="76827">MTFDYSKTCPSPETSTKRKQFASSKSVSYETGVALGEVLVTQLEVQLPNTFNGNDDYRNMTVLELAEALSQKTRDVDRIVQLLEALQSIIVKTLPGNSLRELVLRSLYTHIDCEDERVLVATARAMLTMGVTGSHLAAACKLVFKIARNDKNDHFFKNSNLLDLLVEGCGRVDPLTESECCVYAAGALRFLALEPRLCALAHRAGALPLTALHLKILNNAVVGVMQHVFASRMVTCLSRSVPPYQHFCFSVLSAEESCCEWLCASPISASALLTALAACASRAPLTVRLAYTLGNMAAADEQARINIYNEEGGIDVLLTILESYAQRNEIDARDLDADPDLHLVGSDLGGSDGSNEDVLIKTVRVIANLCLAEFAGRGLAASHAERTVRALLSCLQLAEKPVHKTVEISEEDYNSWVERHEELAMAALATLNNITFFFEPSESSHHNILDQLCKATCRWVRGTGAAACEAVRALGNLTRSARASQLIVLEGALDALSPLQHHEDPSVRCAAAGVLVNVCGAGSAGEAATAAARALRHAAHTRDVPAAALLTRALWNAQAHRPLDPAQAQQTTAALSVFIDDDTMFTACEASKIGERRASDPQLSRLHHVKFDVDNNNYQDEMKDLCHEPNLAVKAFSVEEDLHLDHYDDDDGERYSGEDLGFEEGEIEECECGPCKRLAAWEELVGVAIPLLEQLRPPRADASVGTD</sequence>
<dbReference type="PANTHER" id="PTHR21356:SF1">
    <property type="entry name" value="ARMADILLO REPEAT-CONTAINING PROTEIN 2"/>
    <property type="match status" value="1"/>
</dbReference>
<dbReference type="InterPro" id="IPR016024">
    <property type="entry name" value="ARM-type_fold"/>
</dbReference>
<dbReference type="InterPro" id="IPR011989">
    <property type="entry name" value="ARM-like"/>
</dbReference>
<organism evidence="1 2">
    <name type="scientific">Pararge aegeria aegeria</name>
    <dbReference type="NCBI Taxonomy" id="348720"/>
    <lineage>
        <taxon>Eukaryota</taxon>
        <taxon>Metazoa</taxon>
        <taxon>Ecdysozoa</taxon>
        <taxon>Arthropoda</taxon>
        <taxon>Hexapoda</taxon>
        <taxon>Insecta</taxon>
        <taxon>Pterygota</taxon>
        <taxon>Neoptera</taxon>
        <taxon>Endopterygota</taxon>
        <taxon>Lepidoptera</taxon>
        <taxon>Glossata</taxon>
        <taxon>Ditrysia</taxon>
        <taxon>Papilionoidea</taxon>
        <taxon>Nymphalidae</taxon>
        <taxon>Satyrinae</taxon>
        <taxon>Satyrini</taxon>
        <taxon>Parargina</taxon>
        <taxon>Pararge</taxon>
    </lineage>
</organism>
<reference evidence="1" key="1">
    <citation type="submission" date="2022-03" db="EMBL/GenBank/DDBJ databases">
        <authorList>
            <person name="Lindestad O."/>
        </authorList>
    </citation>
    <scope>NUCLEOTIDE SEQUENCE</scope>
</reference>
<name>A0A8S4RPN0_9NEOP</name>
<accession>A0A8S4RPN0</accession>
<dbReference type="PANTHER" id="PTHR21356">
    <property type="entry name" value="ARMADILLO REPEAT CONTAINING 2"/>
    <property type="match status" value="1"/>
</dbReference>
<dbReference type="AlphaFoldDB" id="A0A8S4RPN0"/>
<keyword evidence="2" id="KW-1185">Reference proteome</keyword>
<evidence type="ECO:0000313" key="2">
    <source>
        <dbReference type="Proteomes" id="UP000838756"/>
    </source>
</evidence>